<accession>A0A974D7B0</accession>
<organism evidence="1 2">
    <name type="scientific">Xenopus laevis</name>
    <name type="common">African clawed frog</name>
    <dbReference type="NCBI Taxonomy" id="8355"/>
    <lineage>
        <taxon>Eukaryota</taxon>
        <taxon>Metazoa</taxon>
        <taxon>Chordata</taxon>
        <taxon>Craniata</taxon>
        <taxon>Vertebrata</taxon>
        <taxon>Euteleostomi</taxon>
        <taxon>Amphibia</taxon>
        <taxon>Batrachia</taxon>
        <taxon>Anura</taxon>
        <taxon>Pipoidea</taxon>
        <taxon>Pipidae</taxon>
        <taxon>Xenopodinae</taxon>
        <taxon>Xenopus</taxon>
        <taxon>Xenopus</taxon>
    </lineage>
</organism>
<proteinExistence type="predicted"/>
<dbReference type="AlphaFoldDB" id="A0A974D7B0"/>
<sequence>MHREFHAFPSVSVLDDPCLIFLGAYMCGESDNRFFCSFRWLCSKKQRITPAQVWGQSCPLSPWACDFGLPSPTSLLSEGEVKQLR</sequence>
<dbReference type="Proteomes" id="UP000694892">
    <property type="component" value="Chromosome 4L"/>
</dbReference>
<protein>
    <submittedName>
        <fullName evidence="1">Uncharacterized protein</fullName>
    </submittedName>
</protein>
<dbReference type="EMBL" id="CM004472">
    <property type="protein sequence ID" value="OCT85661.1"/>
    <property type="molecule type" value="Genomic_DNA"/>
</dbReference>
<name>A0A974D7B0_XENLA</name>
<evidence type="ECO:0000313" key="2">
    <source>
        <dbReference type="Proteomes" id="UP000694892"/>
    </source>
</evidence>
<evidence type="ECO:0000313" key="1">
    <source>
        <dbReference type="EMBL" id="OCT85661.1"/>
    </source>
</evidence>
<gene>
    <name evidence="1" type="ORF">XELAEV_18023832mg</name>
</gene>
<reference evidence="2" key="1">
    <citation type="journal article" date="2016" name="Nature">
        <title>Genome evolution in the allotetraploid frog Xenopus laevis.</title>
        <authorList>
            <person name="Session A.M."/>
            <person name="Uno Y."/>
            <person name="Kwon T."/>
            <person name="Chapman J.A."/>
            <person name="Toyoda A."/>
            <person name="Takahashi S."/>
            <person name="Fukui A."/>
            <person name="Hikosaka A."/>
            <person name="Suzuki A."/>
            <person name="Kondo M."/>
            <person name="van Heeringen S.J."/>
            <person name="Quigley I."/>
            <person name="Heinz S."/>
            <person name="Ogino H."/>
            <person name="Ochi H."/>
            <person name="Hellsten U."/>
            <person name="Lyons J.B."/>
            <person name="Simakov O."/>
            <person name="Putnam N."/>
            <person name="Stites J."/>
            <person name="Kuroki Y."/>
            <person name="Tanaka T."/>
            <person name="Michiue T."/>
            <person name="Watanabe M."/>
            <person name="Bogdanovic O."/>
            <person name="Lister R."/>
            <person name="Georgiou G."/>
            <person name="Paranjpe S.S."/>
            <person name="van Kruijsbergen I."/>
            <person name="Shu S."/>
            <person name="Carlson J."/>
            <person name="Kinoshita T."/>
            <person name="Ohta Y."/>
            <person name="Mawaribuchi S."/>
            <person name="Jenkins J."/>
            <person name="Grimwood J."/>
            <person name="Schmutz J."/>
            <person name="Mitros T."/>
            <person name="Mozaffari S.V."/>
            <person name="Suzuki Y."/>
            <person name="Haramoto Y."/>
            <person name="Yamamoto T.S."/>
            <person name="Takagi C."/>
            <person name="Heald R."/>
            <person name="Miller K."/>
            <person name="Haudenschild C."/>
            <person name="Kitzman J."/>
            <person name="Nakayama T."/>
            <person name="Izutsu Y."/>
            <person name="Robert J."/>
            <person name="Fortriede J."/>
            <person name="Burns K."/>
            <person name="Lotay V."/>
            <person name="Karimi K."/>
            <person name="Yasuoka Y."/>
            <person name="Dichmann D.S."/>
            <person name="Flajnik M.F."/>
            <person name="Houston D.W."/>
            <person name="Shendure J."/>
            <person name="DuPasquier L."/>
            <person name="Vize P.D."/>
            <person name="Zorn A.M."/>
            <person name="Ito M."/>
            <person name="Marcotte E.M."/>
            <person name="Wallingford J.B."/>
            <person name="Ito Y."/>
            <person name="Asashima M."/>
            <person name="Ueno N."/>
            <person name="Matsuda Y."/>
            <person name="Veenstra G.J."/>
            <person name="Fujiyama A."/>
            <person name="Harland R.M."/>
            <person name="Taira M."/>
            <person name="Rokhsar D.S."/>
        </authorList>
    </citation>
    <scope>NUCLEOTIDE SEQUENCE [LARGE SCALE GENOMIC DNA]</scope>
    <source>
        <strain evidence="2">J</strain>
    </source>
</reference>